<dbReference type="Gene3D" id="3.30.420.260">
    <property type="match status" value="1"/>
</dbReference>
<dbReference type="Pfam" id="PF12864">
    <property type="entry name" value="DUF3822"/>
    <property type="match status" value="1"/>
</dbReference>
<protein>
    <recommendedName>
        <fullName evidence="2">DUF3822 domain-containing protein</fullName>
    </recommendedName>
</protein>
<dbReference type="EMBL" id="AMCI01001836">
    <property type="protein sequence ID" value="EJX04356.1"/>
    <property type="molecule type" value="Genomic_DNA"/>
</dbReference>
<evidence type="ECO:0008006" key="2">
    <source>
        <dbReference type="Google" id="ProtNLM"/>
    </source>
</evidence>
<accession>J9CVV2</accession>
<dbReference type="InterPro" id="IPR024213">
    <property type="entry name" value="DUF3822"/>
</dbReference>
<dbReference type="AlphaFoldDB" id="J9CVV2"/>
<comment type="caution">
    <text evidence="1">The sequence shown here is derived from an EMBL/GenBank/DDBJ whole genome shotgun (WGS) entry which is preliminary data.</text>
</comment>
<reference evidence="1" key="1">
    <citation type="journal article" date="2012" name="PLoS ONE">
        <title>Gene sets for utilization of primary and secondary nutrition supplies in the distal gut of endangered iberian lynx.</title>
        <authorList>
            <person name="Alcaide M."/>
            <person name="Messina E."/>
            <person name="Richter M."/>
            <person name="Bargiela R."/>
            <person name="Peplies J."/>
            <person name="Huws S.A."/>
            <person name="Newbold C.J."/>
            <person name="Golyshin P.N."/>
            <person name="Simon M.A."/>
            <person name="Lopez G."/>
            <person name="Yakimov M.M."/>
            <person name="Ferrer M."/>
        </authorList>
    </citation>
    <scope>NUCLEOTIDE SEQUENCE</scope>
</reference>
<evidence type="ECO:0000313" key="1">
    <source>
        <dbReference type="EMBL" id="EJX04356.1"/>
    </source>
</evidence>
<name>J9CVV2_9ZZZZ</name>
<dbReference type="CDD" id="cd24013">
    <property type="entry name" value="ASKHA_ATPase_BT3980-like"/>
    <property type="match status" value="1"/>
</dbReference>
<organism evidence="1">
    <name type="scientific">gut metagenome</name>
    <dbReference type="NCBI Taxonomy" id="749906"/>
    <lineage>
        <taxon>unclassified sequences</taxon>
        <taxon>metagenomes</taxon>
        <taxon>organismal metagenomes</taxon>
    </lineage>
</organism>
<gene>
    <name evidence="1" type="ORF">EVA_07535</name>
</gene>
<proteinExistence type="predicted"/>
<dbReference type="Gene3D" id="3.30.420.250">
    <property type="match status" value="1"/>
</dbReference>
<sequence>MPVTGNKNLKNIDFTLSEQYTLSIRLSTDGFSFSVFNPHSDGTQSTINSLIDESISLTANLKQTFRELDWLNHSFHKVNILVANRRYTFIPLEFFEDEQAECIFYHNHSQRENELIQYNILHKNNIVVLFGMDKSSHSFLLEQFPQARFYAQASPFINYLSTKSRLGNNRKLYAHIHHTGIDMYSFERGRLLLGNSFECKETTDLIYYLLYGWKQLDLDQEHDELHLCGLPTEKEKLLTELKKYIRQVFIMPHSENIDLQAITSLGE</sequence>